<dbReference type="AlphaFoldDB" id="R4YM75"/>
<dbReference type="Proteomes" id="UP000032749">
    <property type="component" value="Chromosome"/>
</dbReference>
<evidence type="ECO:0000313" key="1">
    <source>
        <dbReference type="EMBL" id="CCK75996.1"/>
    </source>
</evidence>
<dbReference type="HOGENOM" id="CLU_2881436_0_0_6"/>
<reference evidence="1 2" key="1">
    <citation type="journal article" date="2013" name="Nat. Commun.">
        <title>Genome sequence and functional genomic analysis of the oil-degrading bacterium Oleispira antarctica.</title>
        <authorList>
            <person name="Kube M."/>
            <person name="Chernikova T.N."/>
            <person name="Al-Ramahi Y."/>
            <person name="Beloqui A."/>
            <person name="Lopez-Cortez N."/>
            <person name="Guazzaroni M.E."/>
            <person name="Heipieper H.J."/>
            <person name="Klages S."/>
            <person name="Kotsyurbenko O.R."/>
            <person name="Langer I."/>
            <person name="Nechitaylo T.Y."/>
            <person name="Lunsdorf H."/>
            <person name="Fernandez M."/>
            <person name="Juarez S."/>
            <person name="Ciordia S."/>
            <person name="Singer A."/>
            <person name="Kagan O."/>
            <person name="Egorova O."/>
            <person name="Petit P.A."/>
            <person name="Stogios P."/>
            <person name="Kim Y."/>
            <person name="Tchigvintsev A."/>
            <person name="Flick R."/>
            <person name="Denaro R."/>
            <person name="Genovese M."/>
            <person name="Albar J.P."/>
            <person name="Reva O.N."/>
            <person name="Martinez-Gomariz M."/>
            <person name="Tran H."/>
            <person name="Ferrer M."/>
            <person name="Savchenko A."/>
            <person name="Yakunin A.F."/>
            <person name="Yakimov M.M."/>
            <person name="Golyshina O.V."/>
            <person name="Reinhardt R."/>
            <person name="Golyshin P.N."/>
        </authorList>
    </citation>
    <scope>NUCLEOTIDE SEQUENCE [LARGE SCALE GENOMIC DNA]</scope>
</reference>
<dbReference type="KEGG" id="oai:OLEAN_C18200"/>
<dbReference type="STRING" id="698738.OLEAN_C18200"/>
<proteinExistence type="predicted"/>
<name>R4YM75_OLEAN</name>
<gene>
    <name evidence="1" type="ORF">OLEAN_C18200</name>
</gene>
<sequence>MLQPAIDADVLTVNRYGTSIVTLRSGQSLRVRGDGVAASSKALIQGGRIIGAAPSLPIQSIGV</sequence>
<organism evidence="1 2">
    <name type="scientific">Oleispira antarctica RB-8</name>
    <dbReference type="NCBI Taxonomy" id="698738"/>
    <lineage>
        <taxon>Bacteria</taxon>
        <taxon>Pseudomonadati</taxon>
        <taxon>Pseudomonadota</taxon>
        <taxon>Gammaproteobacteria</taxon>
        <taxon>Oceanospirillales</taxon>
        <taxon>Oceanospirillaceae</taxon>
        <taxon>Oleispira</taxon>
    </lineage>
</organism>
<dbReference type="EMBL" id="FO203512">
    <property type="protein sequence ID" value="CCK75996.1"/>
    <property type="molecule type" value="Genomic_DNA"/>
</dbReference>
<protein>
    <submittedName>
        <fullName evidence="1">Uncharacterized protein</fullName>
    </submittedName>
</protein>
<keyword evidence="2" id="KW-1185">Reference proteome</keyword>
<evidence type="ECO:0000313" key="2">
    <source>
        <dbReference type="Proteomes" id="UP000032749"/>
    </source>
</evidence>
<accession>R4YM75</accession>